<dbReference type="InterPro" id="IPR007565">
    <property type="entry name" value="4HFCP_synth"/>
</dbReference>
<evidence type="ECO:0000256" key="6">
    <source>
        <dbReference type="ARBA" id="ARBA00047628"/>
    </source>
</evidence>
<dbReference type="EMBL" id="CP014646">
    <property type="protein sequence ID" value="AMO39012.1"/>
    <property type="molecule type" value="Genomic_DNA"/>
</dbReference>
<feature type="active site" description="Proton acceptor" evidence="7">
    <location>
        <position position="89"/>
    </location>
</feature>
<evidence type="ECO:0000313" key="9">
    <source>
        <dbReference type="Proteomes" id="UP000036902"/>
    </source>
</evidence>
<comment type="catalytic activity">
    <reaction evidence="6">
        <text>2 D-glyceraldehyde 3-phosphate = 4-(hydroxymethyl)-2-furancarboxaldehyde phosphate + phosphate + 2 H2O</text>
        <dbReference type="Rhea" id="RHEA:43536"/>
        <dbReference type="ChEBI" id="CHEBI:15377"/>
        <dbReference type="ChEBI" id="CHEBI:43474"/>
        <dbReference type="ChEBI" id="CHEBI:59776"/>
        <dbReference type="ChEBI" id="CHEBI:83407"/>
        <dbReference type="EC" id="4.2.3.153"/>
    </reaction>
</comment>
<dbReference type="Proteomes" id="UP000036902">
    <property type="component" value="Chromosome"/>
</dbReference>
<sequence length="237" mass="24686">MRMLVSVRDVDEALQAAGFGVDYLDLKEPAAGALGGLDIAQIRDILAVVRPRHPRLMISATIGDLQATELTAIEHAIREVADAGVDLVKVGVPGQGGAAADALLGRLALCGRPIVPVLIADDGIDEGLFATACRLPFPALMVDTQAKLGGSLVQRMGPVRLARLIASARAHGKPFGLAGALQLRDLPALRELKPAFAGFRSAVCEGARSGSLVPARLKAVRDGLAAYRTAFCEAIAE</sequence>
<evidence type="ECO:0000256" key="7">
    <source>
        <dbReference type="PIRSR" id="PIRSR015957-1"/>
    </source>
</evidence>
<keyword evidence="4" id="KW-0704">Schiff base</keyword>
<evidence type="ECO:0000313" key="8">
    <source>
        <dbReference type="EMBL" id="AMO39012.1"/>
    </source>
</evidence>
<dbReference type="KEGG" id="thu:AC731_004880"/>
<feature type="active site" description="Schiff-base intermediate with substrate" evidence="7">
    <location>
        <position position="27"/>
    </location>
</feature>
<dbReference type="CDD" id="cd00945">
    <property type="entry name" value="Aldolase_Class_I"/>
    <property type="match status" value="1"/>
</dbReference>
<evidence type="ECO:0000256" key="3">
    <source>
        <dbReference type="ARBA" id="ARBA00023239"/>
    </source>
</evidence>
<dbReference type="EC" id="4.2.3.153" evidence="2"/>
<comment type="function">
    <text evidence="1">Catalyzes the formation of 4-(hydroxymethyl)-2-furancarboxaldehyde phosphate (4-HFC-P) from two molecules of glyceraldehyde-3-P (GA-3-P).</text>
</comment>
<keyword evidence="9" id="KW-1185">Reference proteome</keyword>
<evidence type="ECO:0000256" key="1">
    <source>
        <dbReference type="ARBA" id="ARBA00003810"/>
    </source>
</evidence>
<gene>
    <name evidence="8" type="ORF">AC731_004880</name>
</gene>
<dbReference type="GO" id="GO:0016829">
    <property type="term" value="F:lyase activity"/>
    <property type="evidence" value="ECO:0007669"/>
    <property type="project" value="UniProtKB-KW"/>
</dbReference>
<proteinExistence type="predicted"/>
<dbReference type="PIRSF" id="PIRSF015957">
    <property type="entry name" value="UCP015957"/>
    <property type="match status" value="1"/>
</dbReference>
<accession>A0A127KAP3</accession>
<protein>
    <recommendedName>
        <fullName evidence="2">(5-formylfuran-3-yl)methyl phosphate synthase</fullName>
        <ecNumber evidence="2">4.2.3.153</ecNumber>
    </recommendedName>
    <alternativeName>
        <fullName evidence="5">4-(hydroxymethyl)-2-furancarboxaldehyde-phosphate synthase</fullName>
    </alternativeName>
</protein>
<name>A0A127KAP3_9RHOO</name>
<dbReference type="Pfam" id="PF04476">
    <property type="entry name" value="4HFCP_synth"/>
    <property type="match status" value="1"/>
</dbReference>
<evidence type="ECO:0000256" key="2">
    <source>
        <dbReference type="ARBA" id="ARBA00012553"/>
    </source>
</evidence>
<organism evidence="8 9">
    <name type="scientific">Thauera humireducens</name>
    <dbReference type="NCBI Taxonomy" id="1134435"/>
    <lineage>
        <taxon>Bacteria</taxon>
        <taxon>Pseudomonadati</taxon>
        <taxon>Pseudomonadota</taxon>
        <taxon>Betaproteobacteria</taxon>
        <taxon>Rhodocyclales</taxon>
        <taxon>Zoogloeaceae</taxon>
        <taxon>Thauera</taxon>
    </lineage>
</organism>
<dbReference type="AlphaFoldDB" id="A0A127KAP3"/>
<reference evidence="9" key="1">
    <citation type="submission" date="2016-03" db="EMBL/GenBank/DDBJ databases">
        <authorList>
            <person name="Ma C."/>
            <person name="Zhou S."/>
            <person name="Yang G."/>
        </authorList>
    </citation>
    <scope>NUCLEOTIDE SEQUENCE [LARGE SCALE GENOMIC DNA]</scope>
    <source>
        <strain evidence="9">SgZ-1</strain>
    </source>
</reference>
<evidence type="ECO:0000256" key="4">
    <source>
        <dbReference type="ARBA" id="ARBA00023270"/>
    </source>
</evidence>
<keyword evidence="3" id="KW-0456">Lyase</keyword>
<evidence type="ECO:0000256" key="5">
    <source>
        <dbReference type="ARBA" id="ARBA00032523"/>
    </source>
</evidence>
<dbReference type="STRING" id="1134435.AC731_004880"/>